<gene>
    <name evidence="4" type="ORF">ACFFTL_37555</name>
</gene>
<keyword evidence="1" id="KW-0732">Signal</keyword>
<dbReference type="InterPro" id="IPR032093">
    <property type="entry name" value="PhoD_N"/>
</dbReference>
<evidence type="ECO:0000256" key="1">
    <source>
        <dbReference type="SAM" id="SignalP"/>
    </source>
</evidence>
<dbReference type="EMBL" id="JBHMCG010000158">
    <property type="protein sequence ID" value="MFB9577833.1"/>
    <property type="molecule type" value="Genomic_DNA"/>
</dbReference>
<dbReference type="Gene3D" id="2.60.40.380">
    <property type="entry name" value="Purple acid phosphatase-like, N-terminal"/>
    <property type="match status" value="1"/>
</dbReference>
<reference evidence="4 5" key="1">
    <citation type="submission" date="2024-09" db="EMBL/GenBank/DDBJ databases">
        <authorList>
            <person name="Sun Q."/>
            <person name="Mori K."/>
        </authorList>
    </citation>
    <scope>NUCLEOTIDE SEQUENCE [LARGE SCALE GENOMIC DNA]</scope>
    <source>
        <strain evidence="4 5">JCM 3331</strain>
    </source>
</reference>
<protein>
    <submittedName>
        <fullName evidence="4">Alkaline phosphatase D family protein</fullName>
    </submittedName>
</protein>
<comment type="caution">
    <text evidence="4">The sequence shown here is derived from an EMBL/GenBank/DDBJ whole genome shotgun (WGS) entry which is preliminary data.</text>
</comment>
<sequence length="481" mass="52894">MSGAAVTSVAAAGVLGQAAPAFAASTSGVGSFRSYPFSLGIASGDPLPDSVILWTRLAPEPLAVGSGMPQRKVPVHWQVADDEAFKHIVTEGEIFALPENNHSVHVDVRGLRPDRWYFYRFRCGSELSPVGRTRTLPALGATVSSFNFAHVSCQNWINGHYTAYRDLARENLDVVFHLGDYIYETQIPVTTPRGIDVAAEVRAPCHSVDEYRLRYALYKLDANLQASHAAFPWVVTWDDHEVANDYAGAADRGKLELERRAAGYKAWWENIPTRMAPPVGPDMKVYRRFAVGNLVQFDVLDGRQYRKGNNDPVVSKIGDEQEAWLIDGIGSYDTTWNVMAVGQQLGGVAQNSPTRNRIYQAYYDRGVSPVILAGDLHWTLVSDALLRIPDASSPIVGSQFIGTSITSTGDGPGDPATVTGWMKNPWVKYAQGYRGYFRHTVTPTGMTSTQHNVQFVTRPDAPGWDAQSFYIDASRPGVQLL</sequence>
<dbReference type="InterPro" id="IPR029052">
    <property type="entry name" value="Metallo-depent_PP-like"/>
</dbReference>
<feature type="domain" description="Phospholipase D N-terminal" evidence="3">
    <location>
        <begin position="39"/>
        <end position="135"/>
    </location>
</feature>
<dbReference type="PANTHER" id="PTHR43606:SF2">
    <property type="entry name" value="ALKALINE PHOSPHATASE FAMILY PROTEIN (AFU_ORTHOLOGUE AFUA_5G03860)"/>
    <property type="match status" value="1"/>
</dbReference>
<evidence type="ECO:0000313" key="5">
    <source>
        <dbReference type="Proteomes" id="UP001589710"/>
    </source>
</evidence>
<feature type="chain" id="PRO_5045612147" evidence="1">
    <location>
        <begin position="24"/>
        <end position="481"/>
    </location>
</feature>
<feature type="signal peptide" evidence="1">
    <location>
        <begin position="1"/>
        <end position="23"/>
    </location>
</feature>
<dbReference type="Pfam" id="PF16655">
    <property type="entry name" value="PhoD_N"/>
    <property type="match status" value="1"/>
</dbReference>
<name>A0ABV5RJ54_9ACTN</name>
<evidence type="ECO:0000259" key="2">
    <source>
        <dbReference type="Pfam" id="PF09423"/>
    </source>
</evidence>
<organism evidence="4 5">
    <name type="scientific">Streptomyces yanii</name>
    <dbReference type="NCBI Taxonomy" id="78510"/>
    <lineage>
        <taxon>Bacteria</taxon>
        <taxon>Bacillati</taxon>
        <taxon>Actinomycetota</taxon>
        <taxon>Actinomycetes</taxon>
        <taxon>Kitasatosporales</taxon>
        <taxon>Streptomycetaceae</taxon>
        <taxon>Streptomyces</taxon>
    </lineage>
</organism>
<dbReference type="Gene3D" id="3.60.21.70">
    <property type="entry name" value="PhoD-like phosphatase"/>
    <property type="match status" value="1"/>
</dbReference>
<dbReference type="Pfam" id="PF09423">
    <property type="entry name" value="PhoD"/>
    <property type="match status" value="1"/>
</dbReference>
<evidence type="ECO:0000259" key="3">
    <source>
        <dbReference type="Pfam" id="PF16655"/>
    </source>
</evidence>
<dbReference type="RefSeq" id="WP_345509907.1">
    <property type="nucleotide sequence ID" value="NZ_BAAAXD010000005.1"/>
</dbReference>
<dbReference type="SUPFAM" id="SSF56300">
    <property type="entry name" value="Metallo-dependent phosphatases"/>
    <property type="match status" value="1"/>
</dbReference>
<feature type="domain" description="PhoD-like phosphatase metallophosphatase" evidence="2">
    <location>
        <begin position="148"/>
        <end position="448"/>
    </location>
</feature>
<dbReference type="InterPro" id="IPR018946">
    <property type="entry name" value="PhoD-like_MPP"/>
</dbReference>
<proteinExistence type="predicted"/>
<keyword evidence="5" id="KW-1185">Reference proteome</keyword>
<dbReference type="PANTHER" id="PTHR43606">
    <property type="entry name" value="PHOSPHATASE, PUTATIVE (AFU_ORTHOLOGUE AFUA_6G08710)-RELATED"/>
    <property type="match status" value="1"/>
</dbReference>
<dbReference type="Proteomes" id="UP001589710">
    <property type="component" value="Unassembled WGS sequence"/>
</dbReference>
<dbReference type="CDD" id="cd07389">
    <property type="entry name" value="MPP_PhoD"/>
    <property type="match status" value="1"/>
</dbReference>
<dbReference type="InterPro" id="IPR038607">
    <property type="entry name" value="PhoD-like_sf"/>
</dbReference>
<accession>A0ABV5RJ54</accession>
<dbReference type="InterPro" id="IPR052900">
    <property type="entry name" value="Phospholipid_Metab_Enz"/>
</dbReference>
<evidence type="ECO:0000313" key="4">
    <source>
        <dbReference type="EMBL" id="MFB9577833.1"/>
    </source>
</evidence>